<dbReference type="Proteomes" id="UP000027946">
    <property type="component" value="Unassembled WGS sequence"/>
</dbReference>
<protein>
    <recommendedName>
        <fullName evidence="3">DUF3841 domain-containing protein</fullName>
    </recommendedName>
</protein>
<dbReference type="RefSeq" id="WP_038267233.1">
    <property type="nucleotide sequence ID" value="NZ_FSRH01000014.1"/>
</dbReference>
<dbReference type="InterPro" id="IPR024211">
    <property type="entry name" value="DUF3841"/>
</dbReference>
<name>A0A069RDG2_PEPLI</name>
<reference evidence="1 2" key="1">
    <citation type="submission" date="2014-03" db="EMBL/GenBank/DDBJ databases">
        <title>Genome sequence of Clostridium litorale W6, DSM 5388.</title>
        <authorList>
            <person name="Poehlein A."/>
            <person name="Jagirdar A."/>
            <person name="Khonsari B."/>
            <person name="Chibani C.M."/>
            <person name="Gutierrez Gutierrez D.A."/>
            <person name="Davydova E."/>
            <person name="Alghaithi H.S."/>
            <person name="Nair K.P."/>
            <person name="Dhamotharan K."/>
            <person name="Chandran L."/>
            <person name="G W."/>
            <person name="Daniel R."/>
        </authorList>
    </citation>
    <scope>NUCLEOTIDE SEQUENCE [LARGE SCALE GENOMIC DNA]</scope>
    <source>
        <strain evidence="1 2">W6</strain>
    </source>
</reference>
<gene>
    <name evidence="1" type="ORF">CLIT_24c00230</name>
</gene>
<evidence type="ECO:0000313" key="1">
    <source>
        <dbReference type="EMBL" id="KDR94260.1"/>
    </source>
</evidence>
<dbReference type="eggNOG" id="ENOG5032SD3">
    <property type="taxonomic scope" value="Bacteria"/>
</dbReference>
<accession>A0A069RDG2</accession>
<comment type="caution">
    <text evidence="1">The sequence shown here is derived from an EMBL/GenBank/DDBJ whole genome shotgun (WGS) entry which is preliminary data.</text>
</comment>
<organism evidence="1 2">
    <name type="scientific">Peptoclostridium litorale DSM 5388</name>
    <dbReference type="NCBI Taxonomy" id="1121324"/>
    <lineage>
        <taxon>Bacteria</taxon>
        <taxon>Bacillati</taxon>
        <taxon>Bacillota</taxon>
        <taxon>Clostridia</taxon>
        <taxon>Peptostreptococcales</taxon>
        <taxon>Peptoclostridiaceae</taxon>
        <taxon>Peptoclostridium</taxon>
    </lineage>
</organism>
<dbReference type="AlphaFoldDB" id="A0A069RDG2"/>
<evidence type="ECO:0008006" key="3">
    <source>
        <dbReference type="Google" id="ProtNLM"/>
    </source>
</evidence>
<dbReference type="EMBL" id="JJMM01000023">
    <property type="protein sequence ID" value="KDR94260.1"/>
    <property type="molecule type" value="Genomic_DNA"/>
</dbReference>
<dbReference type="STRING" id="1121324.CLIT_24c00230"/>
<evidence type="ECO:0000313" key="2">
    <source>
        <dbReference type="Proteomes" id="UP000027946"/>
    </source>
</evidence>
<keyword evidence="2" id="KW-1185">Reference proteome</keyword>
<proteinExistence type="predicted"/>
<sequence>MRAQNKTVTLYACQRPIVWQTIQSKGVYHVKKEFITQKYQESAKVFLHAYNWFVSNAEKISPRPEGAEYAVWVFTDPKIAEGFLGDYFMVLEVPLESTVFFDKGDWNKVLNMGYIENSKSEKLSHMKELEKYGIRHESEVFLTPFYPQFKSKIQKSWQKLFRFDSEIKKSGVIPHPMQAAIWELKKEWIREYRVV</sequence>
<dbReference type="Pfam" id="PF12952">
    <property type="entry name" value="DUF3841"/>
    <property type="match status" value="1"/>
</dbReference>